<dbReference type="AlphaFoldDB" id="A0A914XNS2"/>
<organism evidence="2 3">
    <name type="scientific">Plectus sambesii</name>
    <dbReference type="NCBI Taxonomy" id="2011161"/>
    <lineage>
        <taxon>Eukaryota</taxon>
        <taxon>Metazoa</taxon>
        <taxon>Ecdysozoa</taxon>
        <taxon>Nematoda</taxon>
        <taxon>Chromadorea</taxon>
        <taxon>Plectida</taxon>
        <taxon>Plectina</taxon>
        <taxon>Plectoidea</taxon>
        <taxon>Plectidae</taxon>
        <taxon>Plectus</taxon>
    </lineage>
</organism>
<evidence type="ECO:0000313" key="3">
    <source>
        <dbReference type="WBParaSite" id="PSAMB.scaffold923size38540.g9810.t1"/>
    </source>
</evidence>
<dbReference type="WBParaSite" id="PSAMB.scaffold923size38540.g9810.t1">
    <property type="protein sequence ID" value="PSAMB.scaffold923size38540.g9810.t1"/>
    <property type="gene ID" value="PSAMB.scaffold923size38540.g9810"/>
</dbReference>
<evidence type="ECO:0000256" key="1">
    <source>
        <dbReference type="SAM" id="MobiDB-lite"/>
    </source>
</evidence>
<name>A0A914XNS2_9BILA</name>
<proteinExistence type="predicted"/>
<sequence>MPPAGPRRAARSRAIDVNEESTTTRLSPESGGAVRDYLCAISMRARGNCNRKATKSAIVRQCNAFPVALRSFARKIWLPMHVYITTQKGGKKEGALCLRMAIKLQQEEESGERFHETAT</sequence>
<reference evidence="3" key="1">
    <citation type="submission" date="2022-11" db="UniProtKB">
        <authorList>
            <consortium name="WormBaseParasite"/>
        </authorList>
    </citation>
    <scope>IDENTIFICATION</scope>
</reference>
<feature type="region of interest" description="Disordered" evidence="1">
    <location>
        <begin position="1"/>
        <end position="30"/>
    </location>
</feature>
<protein>
    <submittedName>
        <fullName evidence="3">Uncharacterized protein</fullName>
    </submittedName>
</protein>
<accession>A0A914XNS2</accession>
<keyword evidence="2" id="KW-1185">Reference proteome</keyword>
<dbReference type="Proteomes" id="UP000887566">
    <property type="component" value="Unplaced"/>
</dbReference>
<evidence type="ECO:0000313" key="2">
    <source>
        <dbReference type="Proteomes" id="UP000887566"/>
    </source>
</evidence>